<sequence>MLFVSSNSGSFQYVEQNARILHEAGELRPMREETARVVYARVIALDPLINELFESADAVEDETLRSQFKKAVGEVMGTLYFEIMLPLEKRYPALIPETERPSTKLR</sequence>
<evidence type="ECO:0000313" key="2">
    <source>
        <dbReference type="Proteomes" id="UP000199205"/>
    </source>
</evidence>
<reference evidence="1 2" key="1">
    <citation type="submission" date="2016-08" db="EMBL/GenBank/DDBJ databases">
        <authorList>
            <person name="Seilhamer J.J."/>
        </authorList>
    </citation>
    <scope>NUCLEOTIDE SEQUENCE [LARGE SCALE GENOMIC DNA]</scope>
    <source>
        <strain evidence="1 2">P1-7</strain>
    </source>
</reference>
<evidence type="ECO:0000313" key="1">
    <source>
        <dbReference type="EMBL" id="SCB52523.1"/>
    </source>
</evidence>
<proteinExistence type="predicted"/>
<accession>A0A1C3XJT7</accession>
<name>A0A1C3XJT7_9HYPH</name>
<dbReference type="Proteomes" id="UP000199205">
    <property type="component" value="Unassembled WGS sequence"/>
</dbReference>
<organism evidence="1 2">
    <name type="scientific">Rhizobium lusitanum</name>
    <dbReference type="NCBI Taxonomy" id="293958"/>
    <lineage>
        <taxon>Bacteria</taxon>
        <taxon>Pseudomonadati</taxon>
        <taxon>Pseudomonadota</taxon>
        <taxon>Alphaproteobacteria</taxon>
        <taxon>Hyphomicrobiales</taxon>
        <taxon>Rhizobiaceae</taxon>
        <taxon>Rhizobium/Agrobacterium group</taxon>
        <taxon>Rhizobium</taxon>
    </lineage>
</organism>
<protein>
    <submittedName>
        <fullName evidence="1">Uncharacterized protein</fullName>
    </submittedName>
</protein>
<dbReference type="AlphaFoldDB" id="A0A1C3XJT7"/>
<dbReference type="EMBL" id="FMAF01000050">
    <property type="protein sequence ID" value="SCB52523.1"/>
    <property type="molecule type" value="Genomic_DNA"/>
</dbReference>
<gene>
    <name evidence="1" type="ORF">GA0061101_15035</name>
</gene>